<dbReference type="PROSITE" id="PS50011">
    <property type="entry name" value="PROTEIN_KINASE_DOM"/>
    <property type="match status" value="1"/>
</dbReference>
<evidence type="ECO:0000259" key="5">
    <source>
        <dbReference type="PROSITE" id="PS50011"/>
    </source>
</evidence>
<dbReference type="InterPro" id="IPR051681">
    <property type="entry name" value="Ser/Thr_Kinases-Pseudokinases"/>
</dbReference>
<dbReference type="InterPro" id="IPR000719">
    <property type="entry name" value="Prot_kinase_dom"/>
</dbReference>
<organism evidence="6 7">
    <name type="scientific">Mycena pura</name>
    <dbReference type="NCBI Taxonomy" id="153505"/>
    <lineage>
        <taxon>Eukaryota</taxon>
        <taxon>Fungi</taxon>
        <taxon>Dikarya</taxon>
        <taxon>Basidiomycota</taxon>
        <taxon>Agaricomycotina</taxon>
        <taxon>Agaricomycetes</taxon>
        <taxon>Agaricomycetidae</taxon>
        <taxon>Agaricales</taxon>
        <taxon>Marasmiineae</taxon>
        <taxon>Mycenaceae</taxon>
        <taxon>Mycena</taxon>
    </lineage>
</organism>
<dbReference type="Gene3D" id="1.10.510.10">
    <property type="entry name" value="Transferase(Phosphotransferase) domain 1"/>
    <property type="match status" value="1"/>
</dbReference>
<evidence type="ECO:0000256" key="1">
    <source>
        <dbReference type="ARBA" id="ARBA00022679"/>
    </source>
</evidence>
<dbReference type="InterPro" id="IPR001245">
    <property type="entry name" value="Ser-Thr/Tyr_kinase_cat_dom"/>
</dbReference>
<dbReference type="Pfam" id="PF07714">
    <property type="entry name" value="PK_Tyr_Ser-Thr"/>
    <property type="match status" value="1"/>
</dbReference>
<sequence>MSHQEPNLSVLAPAATAEAVALGNPVQLTPFWIPVDSTGHSRSDASQSVWECPGEPPDGAETFFVIDPDPEVFGTGAAVRISYLRNEDVPECAENTALDGEGTALDPDTMDLILRRVQPKQGVQTSVDFKTLHGGSLSVEARVEPFYPDALLLPNPVSAISPVLLSSLRCTHKLRTATHVYLVKITSETVSDNVWVFKRITHGPTFVKELDFVTRLPDVDFLLRPTHLVLDEAGLAHGVLSDAHPASSLLLTMERLHPPVFDGSGYLAGTTPSVSWPVKLGWATDIAAAAAWLHARPIVGWDLKTDNVIVCKDGHCRVVDYCPGGYTLGWCAPEAVPPNWEATIEGDVFDLGLVLWCIAVEVPTVDTGEEASPPLPLEWSEGTPEWFRALVSACVEPDPARRPSARRVYESLIAGEFEARF</sequence>
<keyword evidence="7" id="KW-1185">Reference proteome</keyword>
<dbReference type="GO" id="GO:0004674">
    <property type="term" value="F:protein serine/threonine kinase activity"/>
    <property type="evidence" value="ECO:0007669"/>
    <property type="project" value="TreeGrafter"/>
</dbReference>
<dbReference type="PANTHER" id="PTHR44329:SF288">
    <property type="entry name" value="MITOGEN-ACTIVATED PROTEIN KINASE KINASE KINASE 20"/>
    <property type="match status" value="1"/>
</dbReference>
<keyword evidence="2" id="KW-0547">Nucleotide-binding</keyword>
<dbReference type="SMART" id="SM00220">
    <property type="entry name" value="S_TKc"/>
    <property type="match status" value="1"/>
</dbReference>
<evidence type="ECO:0000256" key="4">
    <source>
        <dbReference type="ARBA" id="ARBA00022840"/>
    </source>
</evidence>
<comment type="caution">
    <text evidence="6">The sequence shown here is derived from an EMBL/GenBank/DDBJ whole genome shotgun (WGS) entry which is preliminary data.</text>
</comment>
<dbReference type="AlphaFoldDB" id="A0AAD6Y231"/>
<reference evidence="6" key="1">
    <citation type="submission" date="2023-03" db="EMBL/GenBank/DDBJ databases">
        <title>Massive genome expansion in bonnet fungi (Mycena s.s.) driven by repeated elements and novel gene families across ecological guilds.</title>
        <authorList>
            <consortium name="Lawrence Berkeley National Laboratory"/>
            <person name="Harder C.B."/>
            <person name="Miyauchi S."/>
            <person name="Viragh M."/>
            <person name="Kuo A."/>
            <person name="Thoen E."/>
            <person name="Andreopoulos B."/>
            <person name="Lu D."/>
            <person name="Skrede I."/>
            <person name="Drula E."/>
            <person name="Henrissat B."/>
            <person name="Morin E."/>
            <person name="Kohler A."/>
            <person name="Barry K."/>
            <person name="LaButti K."/>
            <person name="Morin E."/>
            <person name="Salamov A."/>
            <person name="Lipzen A."/>
            <person name="Mereny Z."/>
            <person name="Hegedus B."/>
            <person name="Baldrian P."/>
            <person name="Stursova M."/>
            <person name="Weitz H."/>
            <person name="Taylor A."/>
            <person name="Grigoriev I.V."/>
            <person name="Nagy L.G."/>
            <person name="Martin F."/>
            <person name="Kauserud H."/>
        </authorList>
    </citation>
    <scope>NUCLEOTIDE SEQUENCE</scope>
    <source>
        <strain evidence="6">9144</strain>
    </source>
</reference>
<dbReference type="SUPFAM" id="SSF56112">
    <property type="entry name" value="Protein kinase-like (PK-like)"/>
    <property type="match status" value="1"/>
</dbReference>
<dbReference type="InterPro" id="IPR011009">
    <property type="entry name" value="Kinase-like_dom_sf"/>
</dbReference>
<dbReference type="EMBL" id="JARJCW010000078">
    <property type="protein sequence ID" value="KAJ7197379.1"/>
    <property type="molecule type" value="Genomic_DNA"/>
</dbReference>
<protein>
    <submittedName>
        <fullName evidence="6">Kinase-like domain-containing protein</fullName>
    </submittedName>
</protein>
<dbReference type="GO" id="GO:0005524">
    <property type="term" value="F:ATP binding"/>
    <property type="evidence" value="ECO:0007669"/>
    <property type="project" value="UniProtKB-KW"/>
</dbReference>
<dbReference type="Proteomes" id="UP001219525">
    <property type="component" value="Unassembled WGS sequence"/>
</dbReference>
<name>A0AAD6Y231_9AGAR</name>
<accession>A0AAD6Y231</accession>
<dbReference type="PANTHER" id="PTHR44329">
    <property type="entry name" value="SERINE/THREONINE-PROTEIN KINASE TNNI3K-RELATED"/>
    <property type="match status" value="1"/>
</dbReference>
<evidence type="ECO:0000256" key="3">
    <source>
        <dbReference type="ARBA" id="ARBA00022777"/>
    </source>
</evidence>
<keyword evidence="1" id="KW-0808">Transferase</keyword>
<evidence type="ECO:0000313" key="6">
    <source>
        <dbReference type="EMBL" id="KAJ7197379.1"/>
    </source>
</evidence>
<keyword evidence="4" id="KW-0067">ATP-binding</keyword>
<proteinExistence type="predicted"/>
<keyword evidence="3 6" id="KW-0418">Kinase</keyword>
<evidence type="ECO:0000313" key="7">
    <source>
        <dbReference type="Proteomes" id="UP001219525"/>
    </source>
</evidence>
<feature type="domain" description="Protein kinase" evidence="5">
    <location>
        <begin position="126"/>
        <end position="421"/>
    </location>
</feature>
<evidence type="ECO:0000256" key="2">
    <source>
        <dbReference type="ARBA" id="ARBA00022741"/>
    </source>
</evidence>
<gene>
    <name evidence="6" type="ORF">GGX14DRAFT_471196</name>
</gene>